<evidence type="ECO:0000256" key="1">
    <source>
        <dbReference type="SAM" id="MobiDB-lite"/>
    </source>
</evidence>
<feature type="compositionally biased region" description="Acidic residues" evidence="1">
    <location>
        <begin position="181"/>
        <end position="191"/>
    </location>
</feature>
<keyword evidence="3" id="KW-1185">Reference proteome</keyword>
<dbReference type="Proteomes" id="UP000326979">
    <property type="component" value="Unassembled WGS sequence"/>
</dbReference>
<organism evidence="2 3">
    <name type="scientific">Streptomyces phyllanthi</name>
    <dbReference type="NCBI Taxonomy" id="1803180"/>
    <lineage>
        <taxon>Bacteria</taxon>
        <taxon>Bacillati</taxon>
        <taxon>Actinomycetota</taxon>
        <taxon>Actinomycetes</taxon>
        <taxon>Kitasatosporales</taxon>
        <taxon>Streptomycetaceae</taxon>
        <taxon>Streptomyces</taxon>
    </lineage>
</organism>
<dbReference type="RefSeq" id="WP_345668969.1">
    <property type="nucleotide sequence ID" value="NZ_BAABEQ010000003.1"/>
</dbReference>
<dbReference type="EMBL" id="VJZE01000435">
    <property type="protein sequence ID" value="MPY45313.1"/>
    <property type="molecule type" value="Genomic_DNA"/>
</dbReference>
<accession>A0A5N8WCW5</accession>
<name>A0A5N8WCW5_9ACTN</name>
<feature type="region of interest" description="Disordered" evidence="1">
    <location>
        <begin position="145"/>
        <end position="191"/>
    </location>
</feature>
<proteinExistence type="predicted"/>
<evidence type="ECO:0000313" key="2">
    <source>
        <dbReference type="EMBL" id="MPY45313.1"/>
    </source>
</evidence>
<evidence type="ECO:0000313" key="3">
    <source>
        <dbReference type="Proteomes" id="UP000326979"/>
    </source>
</evidence>
<comment type="caution">
    <text evidence="2">The sequence shown here is derived from an EMBL/GenBank/DDBJ whole genome shotgun (WGS) entry which is preliminary data.</text>
</comment>
<protein>
    <submittedName>
        <fullName evidence="2">Uncharacterized protein</fullName>
    </submittedName>
</protein>
<gene>
    <name evidence="2" type="ORF">FNH04_37055</name>
</gene>
<reference evidence="2 3" key="1">
    <citation type="submission" date="2019-07" db="EMBL/GenBank/DDBJ databases">
        <title>New species of Amycolatopsis and Streptomyces.</title>
        <authorList>
            <person name="Duangmal K."/>
            <person name="Teo W.F.A."/>
            <person name="Lipun K."/>
        </authorList>
    </citation>
    <scope>NUCLEOTIDE SEQUENCE [LARGE SCALE GENOMIC DNA]</scope>
    <source>
        <strain evidence="2 3">TISTR 2346</strain>
    </source>
</reference>
<dbReference type="AlphaFoldDB" id="A0A5N8WCW5"/>
<sequence>MTDTPKDNYITGDGVDITSIPGYNGPLCEKLTIQVEFWKLVYGVAPDKSGPTLSDGRAPDYYFSITPVKRRELRVDAATDKAVALPPGLYAEDRSPCVGALVTITIGKRLKDKELPKEIGVTGSVYGDTEEVDFRTKRVADYELSPPKAPRVCSPEGEPTADPNVTPVPGALPTDIAPSLDLEDLMPDPSP</sequence>